<dbReference type="EMBL" id="BSDI01000001">
    <property type="protein sequence ID" value="GLH95216.1"/>
    <property type="molecule type" value="Genomic_DNA"/>
</dbReference>
<protein>
    <submittedName>
        <fullName evidence="2">Uncharacterized protein</fullName>
    </submittedName>
</protein>
<gene>
    <name evidence="2" type="ORF">Pa4123_04880</name>
</gene>
<dbReference type="Proteomes" id="UP001144280">
    <property type="component" value="Unassembled WGS sequence"/>
</dbReference>
<name>A0ABQ5QKP3_9ACTN</name>
<accession>A0ABQ5QKP3</accession>
<reference evidence="2" key="1">
    <citation type="submission" date="2022-12" db="EMBL/GenBank/DDBJ databases">
        <title>New Phytohabitans aurantiacus sp. RD004123 nov., an actinomycete isolated from soil.</title>
        <authorList>
            <person name="Triningsih D.W."/>
            <person name="Harunari E."/>
            <person name="Igarashi Y."/>
        </authorList>
    </citation>
    <scope>NUCLEOTIDE SEQUENCE</scope>
    <source>
        <strain evidence="2">RD004123</strain>
    </source>
</reference>
<sequence>MIDTKAPLARSPTHTSEPQGCDKLPQAAPQRYEIAAQHPNLPVDEPWDNLWTVTQQVCAALCTACE</sequence>
<evidence type="ECO:0000313" key="3">
    <source>
        <dbReference type="Proteomes" id="UP001144280"/>
    </source>
</evidence>
<proteinExistence type="predicted"/>
<evidence type="ECO:0000256" key="1">
    <source>
        <dbReference type="SAM" id="MobiDB-lite"/>
    </source>
</evidence>
<keyword evidence="3" id="KW-1185">Reference proteome</keyword>
<comment type="caution">
    <text evidence="2">The sequence shown here is derived from an EMBL/GenBank/DDBJ whole genome shotgun (WGS) entry which is preliminary data.</text>
</comment>
<feature type="region of interest" description="Disordered" evidence="1">
    <location>
        <begin position="1"/>
        <end position="24"/>
    </location>
</feature>
<evidence type="ECO:0000313" key="2">
    <source>
        <dbReference type="EMBL" id="GLH95216.1"/>
    </source>
</evidence>
<organism evidence="2 3">
    <name type="scientific">Phytohabitans aurantiacus</name>
    <dbReference type="NCBI Taxonomy" id="3016789"/>
    <lineage>
        <taxon>Bacteria</taxon>
        <taxon>Bacillati</taxon>
        <taxon>Actinomycetota</taxon>
        <taxon>Actinomycetes</taxon>
        <taxon>Micromonosporales</taxon>
        <taxon>Micromonosporaceae</taxon>
    </lineage>
</organism>